<dbReference type="Pfam" id="PF04178">
    <property type="entry name" value="Got1"/>
    <property type="match status" value="1"/>
</dbReference>
<dbReference type="GO" id="GO:0005783">
    <property type="term" value="C:endoplasmic reticulum"/>
    <property type="evidence" value="ECO:0007669"/>
    <property type="project" value="TreeGrafter"/>
</dbReference>
<dbReference type="InterPro" id="IPR007305">
    <property type="entry name" value="Vesicle_transpt_Got1/SFT2"/>
</dbReference>
<dbReference type="Proteomes" id="UP000308133">
    <property type="component" value="Unassembled WGS sequence"/>
</dbReference>
<dbReference type="GO" id="GO:0005829">
    <property type="term" value="C:cytosol"/>
    <property type="evidence" value="ECO:0007669"/>
    <property type="project" value="GOC"/>
</dbReference>
<dbReference type="GO" id="GO:0030134">
    <property type="term" value="C:COPII-coated ER to Golgi transport vesicle"/>
    <property type="evidence" value="ECO:0007669"/>
    <property type="project" value="TreeGrafter"/>
</dbReference>
<feature type="transmembrane region" description="Helical" evidence="7">
    <location>
        <begin position="91"/>
        <end position="115"/>
    </location>
</feature>
<accession>A0A4U7B8B1</accession>
<dbReference type="InterPro" id="IPR045176">
    <property type="entry name" value="Got1"/>
</dbReference>
<feature type="transmembrane region" description="Helical" evidence="7">
    <location>
        <begin position="56"/>
        <end position="79"/>
    </location>
</feature>
<protein>
    <submittedName>
        <fullName evidence="8">Protein transport protein GOT1</fullName>
    </submittedName>
</protein>
<gene>
    <name evidence="8" type="ORF">C1H76_2310</name>
</gene>
<evidence type="ECO:0000256" key="5">
    <source>
        <dbReference type="ARBA" id="ARBA00023136"/>
    </source>
</evidence>
<dbReference type="GO" id="GO:0006888">
    <property type="term" value="P:endoplasmic reticulum to Golgi vesicle-mediated transport"/>
    <property type="evidence" value="ECO:0007669"/>
    <property type="project" value="InterPro"/>
</dbReference>
<sequence>MPTMWLSDAQSKDIQENGRTGKIANQAAEIGVAFCSGGGFFLIGGVIMFFDRAMLAMGNILFLAGITLLLGPQRTFLFFARRQKWKGSASFMLGITLILLRWTFFGFIAEAYGVFILFGEFFKTIAGFAYNIPVVGPYLARALQTAGEKAGEGTKNRELPV</sequence>
<evidence type="ECO:0000256" key="2">
    <source>
        <dbReference type="ARBA" id="ARBA00022692"/>
    </source>
</evidence>
<feature type="transmembrane region" description="Helical" evidence="7">
    <location>
        <begin position="30"/>
        <end position="50"/>
    </location>
</feature>
<evidence type="ECO:0000256" key="4">
    <source>
        <dbReference type="ARBA" id="ARBA00023034"/>
    </source>
</evidence>
<dbReference type="GO" id="GO:0000137">
    <property type="term" value="C:Golgi cis cisterna"/>
    <property type="evidence" value="ECO:0007669"/>
    <property type="project" value="TreeGrafter"/>
</dbReference>
<keyword evidence="2 7" id="KW-0812">Transmembrane</keyword>
<dbReference type="GO" id="GO:0042147">
    <property type="term" value="P:retrograde transport, endosome to Golgi"/>
    <property type="evidence" value="ECO:0007669"/>
    <property type="project" value="InterPro"/>
</dbReference>
<dbReference type="PANTHER" id="PTHR21493">
    <property type="entry name" value="CGI-141-RELATED/LIPASE CONTAINING PROTEIN"/>
    <property type="match status" value="1"/>
</dbReference>
<evidence type="ECO:0000313" key="8">
    <source>
        <dbReference type="EMBL" id="TKX25660.1"/>
    </source>
</evidence>
<proteinExistence type="inferred from homology"/>
<evidence type="ECO:0000313" key="9">
    <source>
        <dbReference type="Proteomes" id="UP000308133"/>
    </source>
</evidence>
<comment type="similarity">
    <text evidence="6">Belongs to the GOT1 family.</text>
</comment>
<evidence type="ECO:0000256" key="7">
    <source>
        <dbReference type="SAM" id="Phobius"/>
    </source>
</evidence>
<evidence type="ECO:0000256" key="3">
    <source>
        <dbReference type="ARBA" id="ARBA00022989"/>
    </source>
</evidence>
<keyword evidence="3 7" id="KW-1133">Transmembrane helix</keyword>
<evidence type="ECO:0000256" key="6">
    <source>
        <dbReference type="ARBA" id="ARBA00025799"/>
    </source>
</evidence>
<dbReference type="AlphaFoldDB" id="A0A4U7B8B1"/>
<dbReference type="PANTHER" id="PTHR21493:SF9">
    <property type="entry name" value="GOLGI TRANSPORT PROTEIN 1-RELATED"/>
    <property type="match status" value="1"/>
</dbReference>
<name>A0A4U7B8B1_9PEZI</name>
<dbReference type="EMBL" id="PTQR01000028">
    <property type="protein sequence ID" value="TKX25660.1"/>
    <property type="molecule type" value="Genomic_DNA"/>
</dbReference>
<dbReference type="GO" id="GO:0000139">
    <property type="term" value="C:Golgi membrane"/>
    <property type="evidence" value="ECO:0007669"/>
    <property type="project" value="UniProtKB-SubCell"/>
</dbReference>
<keyword evidence="4" id="KW-0333">Golgi apparatus</keyword>
<keyword evidence="5 7" id="KW-0472">Membrane</keyword>
<organism evidence="8 9">
    <name type="scientific">Elsinoe australis</name>
    <dbReference type="NCBI Taxonomy" id="40998"/>
    <lineage>
        <taxon>Eukaryota</taxon>
        <taxon>Fungi</taxon>
        <taxon>Dikarya</taxon>
        <taxon>Ascomycota</taxon>
        <taxon>Pezizomycotina</taxon>
        <taxon>Dothideomycetes</taxon>
        <taxon>Dothideomycetidae</taxon>
        <taxon>Myriangiales</taxon>
        <taxon>Elsinoaceae</taxon>
        <taxon>Elsinoe</taxon>
    </lineage>
</organism>
<comment type="caution">
    <text evidence="8">The sequence shown here is derived from an EMBL/GenBank/DDBJ whole genome shotgun (WGS) entry which is preliminary data.</text>
</comment>
<comment type="subcellular location">
    <subcellularLocation>
        <location evidence="1">Golgi apparatus membrane</location>
        <topology evidence="1">Multi-pass membrane protein</topology>
    </subcellularLocation>
</comment>
<reference evidence="8 9" key="1">
    <citation type="submission" date="2018-02" db="EMBL/GenBank/DDBJ databases">
        <title>Draft genome sequences of Elsinoe sp., causing black scab on jojoba.</title>
        <authorList>
            <person name="Stodart B."/>
            <person name="Jeffress S."/>
            <person name="Ash G."/>
            <person name="Arun Chinnappa K."/>
        </authorList>
    </citation>
    <scope>NUCLEOTIDE SEQUENCE [LARGE SCALE GENOMIC DNA]</scope>
    <source>
        <strain evidence="8 9">Hillstone_2</strain>
    </source>
</reference>
<evidence type="ECO:0000256" key="1">
    <source>
        <dbReference type="ARBA" id="ARBA00004653"/>
    </source>
</evidence>